<keyword evidence="2" id="KW-1185">Reference proteome</keyword>
<name>A0A2T3YQH0_TRIA4</name>
<dbReference type="STRING" id="1042311.A0A2T3YQH0"/>
<evidence type="ECO:0000313" key="2">
    <source>
        <dbReference type="Proteomes" id="UP000240493"/>
    </source>
</evidence>
<dbReference type="AlphaFoldDB" id="A0A2T3YQH0"/>
<dbReference type="Proteomes" id="UP000240493">
    <property type="component" value="Unassembled WGS sequence"/>
</dbReference>
<reference evidence="1 2" key="1">
    <citation type="submission" date="2016-07" db="EMBL/GenBank/DDBJ databases">
        <title>Multiple horizontal gene transfer events from other fungi enriched the ability of initially mycotrophic Trichoderma (Ascomycota) to feed on dead plant biomass.</title>
        <authorList>
            <consortium name="DOE Joint Genome Institute"/>
            <person name="Aerts A."/>
            <person name="Atanasova L."/>
            <person name="Chenthamara K."/>
            <person name="Zhang J."/>
            <person name="Grujic M."/>
            <person name="Henrissat B."/>
            <person name="Kuo A."/>
            <person name="Salamov A."/>
            <person name="Lipzen A."/>
            <person name="Labutti K."/>
            <person name="Barry K."/>
            <person name="Miao Y."/>
            <person name="Rahimi M.J."/>
            <person name="Shen Q."/>
            <person name="Grigoriev I.V."/>
            <person name="Kubicek C.P."/>
            <person name="Druzhinina I.S."/>
        </authorList>
    </citation>
    <scope>NUCLEOTIDE SEQUENCE [LARGE SCALE GENOMIC DNA]</scope>
    <source>
        <strain evidence="1 2">CBS 433.97</strain>
    </source>
</reference>
<dbReference type="SUPFAM" id="SSF51735">
    <property type="entry name" value="NAD(P)-binding Rossmann-fold domains"/>
    <property type="match status" value="1"/>
</dbReference>
<dbReference type="Gene3D" id="3.40.50.720">
    <property type="entry name" value="NAD(P)-binding Rossmann-like Domain"/>
    <property type="match status" value="1"/>
</dbReference>
<proteinExistence type="predicted"/>
<evidence type="ECO:0000313" key="1">
    <source>
        <dbReference type="EMBL" id="PTB34822.1"/>
    </source>
</evidence>
<sequence>MAGSNVTGLPKETEVGVKRFADFDLAGKSFIVTGGARGLGLALAEALVEAGVYCLDWLPELDPEW</sequence>
<dbReference type="InterPro" id="IPR036291">
    <property type="entry name" value="NAD(P)-bd_dom_sf"/>
</dbReference>
<evidence type="ECO:0008006" key="3">
    <source>
        <dbReference type="Google" id="ProtNLM"/>
    </source>
</evidence>
<gene>
    <name evidence="1" type="ORF">M441DRAFT_32465</name>
</gene>
<accession>A0A2T3YQH0</accession>
<protein>
    <recommendedName>
        <fullName evidence="3">Ketoreductase (KR) domain-containing protein</fullName>
    </recommendedName>
</protein>
<dbReference type="EMBL" id="KZ679294">
    <property type="protein sequence ID" value="PTB34822.1"/>
    <property type="molecule type" value="Genomic_DNA"/>
</dbReference>
<organism evidence="1 2">
    <name type="scientific">Trichoderma asperellum (strain ATCC 204424 / CBS 433.97 / NBRC 101777)</name>
    <dbReference type="NCBI Taxonomy" id="1042311"/>
    <lineage>
        <taxon>Eukaryota</taxon>
        <taxon>Fungi</taxon>
        <taxon>Dikarya</taxon>
        <taxon>Ascomycota</taxon>
        <taxon>Pezizomycotina</taxon>
        <taxon>Sordariomycetes</taxon>
        <taxon>Hypocreomycetidae</taxon>
        <taxon>Hypocreales</taxon>
        <taxon>Hypocreaceae</taxon>
        <taxon>Trichoderma</taxon>
    </lineage>
</organism>